<evidence type="ECO:0000313" key="1">
    <source>
        <dbReference type="Proteomes" id="UP000887572"/>
    </source>
</evidence>
<protein>
    <submittedName>
        <fullName evidence="2">Transposase</fullName>
    </submittedName>
</protein>
<reference evidence="2" key="1">
    <citation type="submission" date="2022-11" db="UniProtKB">
        <authorList>
            <consortium name="WormBaseParasite"/>
        </authorList>
    </citation>
    <scope>IDENTIFICATION</scope>
</reference>
<dbReference type="AlphaFoldDB" id="A0A914GVN9"/>
<dbReference type="WBParaSite" id="Gr19_v10_g10828.t1">
    <property type="protein sequence ID" value="Gr19_v10_g10828.t1"/>
    <property type="gene ID" value="Gr19_v10_g10828"/>
</dbReference>
<accession>A0A914GVN9</accession>
<sequence>MNEDQQNLVSINQFLTYAIEQKQTVNRWVLPLLMSCVCLKDTAACVICSGQLTILRPQAPNDGDAHPSSGN</sequence>
<proteinExistence type="predicted"/>
<name>A0A914GVN9_GLORO</name>
<organism evidence="1 2">
    <name type="scientific">Globodera rostochiensis</name>
    <name type="common">Golden nematode worm</name>
    <name type="synonym">Heterodera rostochiensis</name>
    <dbReference type="NCBI Taxonomy" id="31243"/>
    <lineage>
        <taxon>Eukaryota</taxon>
        <taxon>Metazoa</taxon>
        <taxon>Ecdysozoa</taxon>
        <taxon>Nematoda</taxon>
        <taxon>Chromadorea</taxon>
        <taxon>Rhabditida</taxon>
        <taxon>Tylenchina</taxon>
        <taxon>Tylenchomorpha</taxon>
        <taxon>Tylenchoidea</taxon>
        <taxon>Heteroderidae</taxon>
        <taxon>Heteroderinae</taxon>
        <taxon>Globodera</taxon>
    </lineage>
</organism>
<evidence type="ECO:0000313" key="2">
    <source>
        <dbReference type="WBParaSite" id="Gr19_v10_g10828.t1"/>
    </source>
</evidence>
<keyword evidence="1" id="KW-1185">Reference proteome</keyword>
<dbReference type="Proteomes" id="UP000887572">
    <property type="component" value="Unplaced"/>
</dbReference>